<organism evidence="2 3">
    <name type="scientific">Pseudonocardia ammonioxydans</name>
    <dbReference type="NCBI Taxonomy" id="260086"/>
    <lineage>
        <taxon>Bacteria</taxon>
        <taxon>Bacillati</taxon>
        <taxon>Actinomycetota</taxon>
        <taxon>Actinomycetes</taxon>
        <taxon>Pseudonocardiales</taxon>
        <taxon>Pseudonocardiaceae</taxon>
        <taxon>Pseudonocardia</taxon>
    </lineage>
</organism>
<dbReference type="Gene3D" id="1.20.1290.10">
    <property type="entry name" value="AhpD-like"/>
    <property type="match status" value="1"/>
</dbReference>
<dbReference type="Pfam" id="PF02627">
    <property type="entry name" value="CMD"/>
    <property type="match status" value="1"/>
</dbReference>
<dbReference type="AlphaFoldDB" id="A0A1I4ZTS5"/>
<dbReference type="InterPro" id="IPR029032">
    <property type="entry name" value="AhpD-like"/>
</dbReference>
<dbReference type="InterPro" id="IPR003779">
    <property type="entry name" value="CMD-like"/>
</dbReference>
<dbReference type="PANTHER" id="PTHR35446">
    <property type="entry name" value="SI:CH211-175M2.5"/>
    <property type="match status" value="1"/>
</dbReference>
<dbReference type="SUPFAM" id="SSF69118">
    <property type="entry name" value="AhpD-like"/>
    <property type="match status" value="1"/>
</dbReference>
<keyword evidence="2" id="KW-0560">Oxidoreductase</keyword>
<gene>
    <name evidence="2" type="ORF">SAMN05216207_10169</name>
</gene>
<dbReference type="NCBIfam" id="TIGR00778">
    <property type="entry name" value="ahpD_dom"/>
    <property type="match status" value="1"/>
</dbReference>
<dbReference type="EMBL" id="FOUY01000016">
    <property type="protein sequence ID" value="SFN53567.1"/>
    <property type="molecule type" value="Genomic_DNA"/>
</dbReference>
<dbReference type="OrthoDB" id="5185109at2"/>
<keyword evidence="2" id="KW-0575">Peroxidase</keyword>
<proteinExistence type="predicted"/>
<dbReference type="PANTHER" id="PTHR35446:SF2">
    <property type="entry name" value="CARBOXYMUCONOLACTONE DECARBOXYLASE-LIKE DOMAIN-CONTAINING PROTEIN"/>
    <property type="match status" value="1"/>
</dbReference>
<evidence type="ECO:0000313" key="2">
    <source>
        <dbReference type="EMBL" id="SFN53567.1"/>
    </source>
</evidence>
<dbReference type="STRING" id="260086.SAMN05216207_10169"/>
<dbReference type="RefSeq" id="WP_093344050.1">
    <property type="nucleotide sequence ID" value="NZ_FOUY01000016.1"/>
</dbReference>
<dbReference type="GO" id="GO:0051920">
    <property type="term" value="F:peroxiredoxin activity"/>
    <property type="evidence" value="ECO:0007669"/>
    <property type="project" value="InterPro"/>
</dbReference>
<name>A0A1I4ZTS5_PSUAM</name>
<accession>A0A1I4ZTS5</accession>
<evidence type="ECO:0000259" key="1">
    <source>
        <dbReference type="Pfam" id="PF02627"/>
    </source>
</evidence>
<feature type="domain" description="Carboxymuconolactone decarboxylase-like" evidence="1">
    <location>
        <begin position="12"/>
        <end position="98"/>
    </location>
</feature>
<evidence type="ECO:0000313" key="3">
    <source>
        <dbReference type="Proteomes" id="UP000199614"/>
    </source>
</evidence>
<reference evidence="2 3" key="1">
    <citation type="submission" date="2016-10" db="EMBL/GenBank/DDBJ databases">
        <authorList>
            <person name="de Groot N.N."/>
        </authorList>
    </citation>
    <scope>NUCLEOTIDE SEQUENCE [LARGE SCALE GENOMIC DNA]</scope>
    <source>
        <strain evidence="2 3">CGMCC 4.1877</strain>
    </source>
</reference>
<dbReference type="Proteomes" id="UP000199614">
    <property type="component" value="Unassembled WGS sequence"/>
</dbReference>
<keyword evidence="3" id="KW-1185">Reference proteome</keyword>
<dbReference type="InterPro" id="IPR004675">
    <property type="entry name" value="AhpD_core"/>
</dbReference>
<protein>
    <submittedName>
        <fullName evidence="2">Alkylhydroperoxidase AhpD family core domain-containing protein</fullName>
    </submittedName>
</protein>
<sequence>MSARVRIDQQSPDVYSAMNRVVKVVREQATAAGLDRALIELVNMRASQINGCENCLDAHWRAGTAAGLTPQKLALLPAWRDSQLYDDRERAALAIAEAVTSPAAGPHLDDEQYAAVRTGLTDDETSMLIWAAITINSYNRISILSRHPVPVRDAEGRAVAGGRT</sequence>